<dbReference type="STRING" id="1314781.A0A165MBL2"/>
<organism evidence="2 3">
    <name type="scientific">Exidia glandulosa HHB12029</name>
    <dbReference type="NCBI Taxonomy" id="1314781"/>
    <lineage>
        <taxon>Eukaryota</taxon>
        <taxon>Fungi</taxon>
        <taxon>Dikarya</taxon>
        <taxon>Basidiomycota</taxon>
        <taxon>Agaricomycotina</taxon>
        <taxon>Agaricomycetes</taxon>
        <taxon>Auriculariales</taxon>
        <taxon>Exidiaceae</taxon>
        <taxon>Exidia</taxon>
    </lineage>
</organism>
<evidence type="ECO:0000313" key="2">
    <source>
        <dbReference type="EMBL" id="KZV99033.1"/>
    </source>
</evidence>
<keyword evidence="3" id="KW-1185">Reference proteome</keyword>
<evidence type="ECO:0000313" key="3">
    <source>
        <dbReference type="Proteomes" id="UP000077266"/>
    </source>
</evidence>
<dbReference type="SUPFAM" id="SSF141255">
    <property type="entry name" value="YccV-like"/>
    <property type="match status" value="1"/>
</dbReference>
<dbReference type="InterPro" id="IPR011722">
    <property type="entry name" value="Hemimethylated_DNA-bd_dom"/>
</dbReference>
<dbReference type="SMART" id="SM00992">
    <property type="entry name" value="YccV-like"/>
    <property type="match status" value="1"/>
</dbReference>
<evidence type="ECO:0000259" key="1">
    <source>
        <dbReference type="SMART" id="SM00992"/>
    </source>
</evidence>
<dbReference type="AlphaFoldDB" id="A0A165MBL2"/>
<dbReference type="Pfam" id="PF13369">
    <property type="entry name" value="Transglut_core2"/>
    <property type="match status" value="1"/>
</dbReference>
<reference evidence="2 3" key="1">
    <citation type="journal article" date="2016" name="Mol. Biol. Evol.">
        <title>Comparative Genomics of Early-Diverging Mushroom-Forming Fungi Provides Insights into the Origins of Lignocellulose Decay Capabilities.</title>
        <authorList>
            <person name="Nagy L.G."/>
            <person name="Riley R."/>
            <person name="Tritt A."/>
            <person name="Adam C."/>
            <person name="Daum C."/>
            <person name="Floudas D."/>
            <person name="Sun H."/>
            <person name="Yadav J.S."/>
            <person name="Pangilinan J."/>
            <person name="Larsson K.H."/>
            <person name="Matsuura K."/>
            <person name="Barry K."/>
            <person name="Labutti K."/>
            <person name="Kuo R."/>
            <person name="Ohm R.A."/>
            <person name="Bhattacharya S.S."/>
            <person name="Shirouzu T."/>
            <person name="Yoshinaga Y."/>
            <person name="Martin F.M."/>
            <person name="Grigoriev I.V."/>
            <person name="Hibbett D.S."/>
        </authorList>
    </citation>
    <scope>NUCLEOTIDE SEQUENCE [LARGE SCALE GENOMIC DNA]</scope>
    <source>
        <strain evidence="2 3">HHB12029</strain>
    </source>
</reference>
<dbReference type="PANTHER" id="PTHR31350:SF27">
    <property type="entry name" value="HEMIMETHYLATED DNA-BINDING DOMAIN-CONTAINING PROTEIN"/>
    <property type="match status" value="1"/>
</dbReference>
<dbReference type="OrthoDB" id="28868at2759"/>
<proteinExistence type="predicted"/>
<dbReference type="InterPro" id="IPR032698">
    <property type="entry name" value="SirB1_N"/>
</dbReference>
<accession>A0A165MBL2</accession>
<dbReference type="Proteomes" id="UP000077266">
    <property type="component" value="Unassembled WGS sequence"/>
</dbReference>
<dbReference type="InterPro" id="IPR036623">
    <property type="entry name" value="Hemimethylated_DNA-bd_sf"/>
</dbReference>
<name>A0A165MBL2_EXIGL</name>
<dbReference type="NCBIfam" id="TIGR02097">
    <property type="entry name" value="yccV"/>
    <property type="match status" value="1"/>
</dbReference>
<dbReference type="GO" id="GO:0003677">
    <property type="term" value="F:DNA binding"/>
    <property type="evidence" value="ECO:0007669"/>
    <property type="project" value="InterPro"/>
</dbReference>
<feature type="domain" description="Hemimethylated DNA-binding" evidence="1">
    <location>
        <begin position="461"/>
        <end position="578"/>
    </location>
</feature>
<sequence length="622" mass="70183">MLDRLPPELVEHVCASFSVDDGVGPLCALQATCKSLRAVASLSLLWHPHYTARWPHSSPEQEESRRRRYASDYCQMYAARARTDNSAGDLLDDIINDRASRPARAVQFANDLGRDVWDYLVSQAHQDGDVRLCGGKDSYVRRYWARQALGVIARLEVVVGALLSRPVYDHLTLEAAVTDMSAWWGHDTGEIQAIYDQLAWQCRESLVIKEVAMPQDSGFRATEFCTHVCNWMRDEGFRAAPEEQYTLLMNHFAHSFLKTHRRTLPMSLIIVFLAITSRLGLHASPVAFPYQVIVRVHTDPPGLPTDSDFFVDVYSTESPSGPIVPRDRLLSRLSQMGISDTQREAYLKPSPTGTMVQRVANNILNSINMPGQATQSQHDRAAALYVALCTAALTNLDPDARVIGQLVELGREHFPLDIRPVVQRGIAKALRQDSRNKLNLMCEARLQEAKAPVKPAERSERIQYAVGQIVFHRRWHYWGVIRAWDHSCQASEAWVHLMDVDRLPGGRDQPFYRVYALLDDSQPERYVANCNIVPLHTCPKEADCPVCPVGVNPHPPPLWDLVRDVLHANSAIERYFTHVEPGWMGRARFVMSPELREIYPHDDEFAARAIASPPPLVEPATV</sequence>
<dbReference type="Pfam" id="PF08755">
    <property type="entry name" value="YccV-like"/>
    <property type="match status" value="1"/>
</dbReference>
<protein>
    <recommendedName>
        <fullName evidence="1">Hemimethylated DNA-binding domain-containing protein</fullName>
    </recommendedName>
</protein>
<dbReference type="EMBL" id="KV425913">
    <property type="protein sequence ID" value="KZV99033.1"/>
    <property type="molecule type" value="Genomic_DNA"/>
</dbReference>
<gene>
    <name evidence="2" type="ORF">EXIGLDRAFT_763031</name>
</gene>
<dbReference type="Gene3D" id="2.30.30.390">
    <property type="entry name" value="Hemimethylated DNA-binding domain"/>
    <property type="match status" value="1"/>
</dbReference>
<dbReference type="InterPro" id="IPR036047">
    <property type="entry name" value="F-box-like_dom_sf"/>
</dbReference>
<dbReference type="InParanoid" id="A0A165MBL2"/>
<dbReference type="SUPFAM" id="SSF81383">
    <property type="entry name" value="F-box domain"/>
    <property type="match status" value="1"/>
</dbReference>
<dbReference type="PANTHER" id="PTHR31350">
    <property type="entry name" value="SI:DKEY-261L7.2"/>
    <property type="match status" value="1"/>
</dbReference>